<accession>A0ACB6Q6V9</accession>
<proteinExistence type="predicted"/>
<protein>
    <submittedName>
        <fullName evidence="1">Serum paraoxonase/arylesteras-like protein</fullName>
    </submittedName>
</protein>
<evidence type="ECO:0000313" key="1">
    <source>
        <dbReference type="EMBL" id="KAF2462512.1"/>
    </source>
</evidence>
<dbReference type="EMBL" id="MU003590">
    <property type="protein sequence ID" value="KAF2462512.1"/>
    <property type="molecule type" value="Genomic_DNA"/>
</dbReference>
<keyword evidence="2" id="KW-1185">Reference proteome</keyword>
<sequence>MPTLRTYSAIGAVFLSMLYQWWLKDVLFVTLGFGRRIEPIENFPYKCLPLQHKQLGACGDVWFDEKDRVLYAACAGMDSRNEWNPSLSRFNTSGRRPGGSNLMAIYVDEPRKDGLFRMHKIEPTRYGNAPGDGHLDLASFDVEVVDDYTLRFWLLNQRPPYDAKGNLLDARQFGANTTIEVYEYRKREKKMRHVGTGWNPSLHSPNKIAFTGANNFVVSNDRSRRVGLRKKLDPLLGGGSLTYHDDWWDTYVTTPKKIPIPGGLVRGNDDRIYVPSVIDGKIRVFELQEGGQYKQVHVIKMGMPIEHLTVDSKGDFWAVGRSKYDPTGRSSSSSIFKIEKFEERWPIRYVTTKILEDRDRKAINGASVVRYDARQKRLYLGGVYNPYIVMCEQKS</sequence>
<organism evidence="1 2">
    <name type="scientific">Lindgomyces ingoldianus</name>
    <dbReference type="NCBI Taxonomy" id="673940"/>
    <lineage>
        <taxon>Eukaryota</taxon>
        <taxon>Fungi</taxon>
        <taxon>Dikarya</taxon>
        <taxon>Ascomycota</taxon>
        <taxon>Pezizomycotina</taxon>
        <taxon>Dothideomycetes</taxon>
        <taxon>Pleosporomycetidae</taxon>
        <taxon>Pleosporales</taxon>
        <taxon>Lindgomycetaceae</taxon>
        <taxon>Lindgomyces</taxon>
    </lineage>
</organism>
<name>A0ACB6Q6V9_9PLEO</name>
<gene>
    <name evidence="1" type="ORF">BDR25DRAFT_249038</name>
</gene>
<reference evidence="1" key="1">
    <citation type="journal article" date="2020" name="Stud. Mycol.">
        <title>101 Dothideomycetes genomes: a test case for predicting lifestyles and emergence of pathogens.</title>
        <authorList>
            <person name="Haridas S."/>
            <person name="Albert R."/>
            <person name="Binder M."/>
            <person name="Bloem J."/>
            <person name="Labutti K."/>
            <person name="Salamov A."/>
            <person name="Andreopoulos B."/>
            <person name="Baker S."/>
            <person name="Barry K."/>
            <person name="Bills G."/>
            <person name="Bluhm B."/>
            <person name="Cannon C."/>
            <person name="Castanera R."/>
            <person name="Culley D."/>
            <person name="Daum C."/>
            <person name="Ezra D."/>
            <person name="Gonzalez J."/>
            <person name="Henrissat B."/>
            <person name="Kuo A."/>
            <person name="Liang C."/>
            <person name="Lipzen A."/>
            <person name="Lutzoni F."/>
            <person name="Magnuson J."/>
            <person name="Mondo S."/>
            <person name="Nolan M."/>
            <person name="Ohm R."/>
            <person name="Pangilinan J."/>
            <person name="Park H.-J."/>
            <person name="Ramirez L."/>
            <person name="Alfaro M."/>
            <person name="Sun H."/>
            <person name="Tritt A."/>
            <person name="Yoshinaga Y."/>
            <person name="Zwiers L.-H."/>
            <person name="Turgeon B."/>
            <person name="Goodwin S."/>
            <person name="Spatafora J."/>
            <person name="Crous P."/>
            <person name="Grigoriev I."/>
        </authorList>
    </citation>
    <scope>NUCLEOTIDE SEQUENCE</scope>
    <source>
        <strain evidence="1">ATCC 200398</strain>
    </source>
</reference>
<evidence type="ECO:0000313" key="2">
    <source>
        <dbReference type="Proteomes" id="UP000799755"/>
    </source>
</evidence>
<comment type="caution">
    <text evidence="1">The sequence shown here is derived from an EMBL/GenBank/DDBJ whole genome shotgun (WGS) entry which is preliminary data.</text>
</comment>
<dbReference type="Proteomes" id="UP000799755">
    <property type="component" value="Unassembled WGS sequence"/>
</dbReference>